<feature type="domain" description="Cation/H+ exchanger transmembrane" evidence="8">
    <location>
        <begin position="2"/>
        <end position="137"/>
    </location>
</feature>
<feature type="transmembrane region" description="Helical" evidence="7">
    <location>
        <begin position="24"/>
        <end position="42"/>
    </location>
</feature>
<evidence type="ECO:0000313" key="10">
    <source>
        <dbReference type="Proteomes" id="UP001138757"/>
    </source>
</evidence>
<dbReference type="AlphaFoldDB" id="A0A9X1ISC8"/>
<evidence type="ECO:0000313" key="9">
    <source>
        <dbReference type="EMBL" id="MBT2188277.1"/>
    </source>
</evidence>
<keyword evidence="5" id="KW-0406">Ion transport</keyword>
<evidence type="ECO:0000256" key="3">
    <source>
        <dbReference type="ARBA" id="ARBA00022692"/>
    </source>
</evidence>
<sequence length="155" mass="16672">MVGAFLAGAVLDAKWFDQEVMDRLRNFLLLAVMPVFFLSTGLRTNWDVGGATVFAAAALLLVASVGGKLGGVHLAGLILRWPTGQASTIGWLLQTKALIMIIFANILLDKAIITNETFTALLLMALASTMLTVPIVAPRLRPVGDRLRLGERAEQ</sequence>
<dbReference type="EMBL" id="JAHGAW010000010">
    <property type="protein sequence ID" value="MBT2188277.1"/>
    <property type="molecule type" value="Genomic_DNA"/>
</dbReference>
<dbReference type="Proteomes" id="UP001138757">
    <property type="component" value="Unassembled WGS sequence"/>
</dbReference>
<dbReference type="GO" id="GO:0015297">
    <property type="term" value="F:antiporter activity"/>
    <property type="evidence" value="ECO:0007669"/>
    <property type="project" value="InterPro"/>
</dbReference>
<dbReference type="InterPro" id="IPR050794">
    <property type="entry name" value="CPA2_transporter"/>
</dbReference>
<keyword evidence="6 7" id="KW-0472">Membrane</keyword>
<comment type="caution">
    <text evidence="9">The sequence shown here is derived from an EMBL/GenBank/DDBJ whole genome shotgun (WGS) entry which is preliminary data.</text>
</comment>
<name>A0A9X1ISC8_9SPHN</name>
<dbReference type="Gene3D" id="1.20.1530.20">
    <property type="match status" value="1"/>
</dbReference>
<feature type="transmembrane region" description="Helical" evidence="7">
    <location>
        <begin position="120"/>
        <end position="140"/>
    </location>
</feature>
<dbReference type="GO" id="GO:1902600">
    <property type="term" value="P:proton transmembrane transport"/>
    <property type="evidence" value="ECO:0007669"/>
    <property type="project" value="InterPro"/>
</dbReference>
<keyword evidence="4 7" id="KW-1133">Transmembrane helix</keyword>
<feature type="transmembrane region" description="Helical" evidence="7">
    <location>
        <begin position="91"/>
        <end position="108"/>
    </location>
</feature>
<proteinExistence type="predicted"/>
<evidence type="ECO:0000256" key="6">
    <source>
        <dbReference type="ARBA" id="ARBA00023136"/>
    </source>
</evidence>
<gene>
    <name evidence="9" type="ORF">KK488_15075</name>
</gene>
<evidence type="ECO:0000259" key="8">
    <source>
        <dbReference type="Pfam" id="PF00999"/>
    </source>
</evidence>
<reference evidence="9" key="1">
    <citation type="submission" date="2021-05" db="EMBL/GenBank/DDBJ databases">
        <title>Genome of Sphingobium sp. strain.</title>
        <authorList>
            <person name="Fan R."/>
        </authorList>
    </citation>
    <scope>NUCLEOTIDE SEQUENCE</scope>
    <source>
        <strain evidence="9">H33</strain>
    </source>
</reference>
<dbReference type="InterPro" id="IPR038770">
    <property type="entry name" value="Na+/solute_symporter_sf"/>
</dbReference>
<accession>A0A9X1ISC8</accession>
<keyword evidence="3 7" id="KW-0812">Transmembrane</keyword>
<evidence type="ECO:0000256" key="1">
    <source>
        <dbReference type="ARBA" id="ARBA00004141"/>
    </source>
</evidence>
<dbReference type="InterPro" id="IPR006153">
    <property type="entry name" value="Cation/H_exchanger_TM"/>
</dbReference>
<evidence type="ECO:0000256" key="2">
    <source>
        <dbReference type="ARBA" id="ARBA00022448"/>
    </source>
</evidence>
<dbReference type="GO" id="GO:0016020">
    <property type="term" value="C:membrane"/>
    <property type="evidence" value="ECO:0007669"/>
    <property type="project" value="UniProtKB-SubCell"/>
</dbReference>
<keyword evidence="2" id="KW-0813">Transport</keyword>
<organism evidence="9 10">
    <name type="scientific">Sphingobium nicotianae</name>
    <dbReference type="NCBI Taxonomy" id="2782607"/>
    <lineage>
        <taxon>Bacteria</taxon>
        <taxon>Pseudomonadati</taxon>
        <taxon>Pseudomonadota</taxon>
        <taxon>Alphaproteobacteria</taxon>
        <taxon>Sphingomonadales</taxon>
        <taxon>Sphingomonadaceae</taxon>
        <taxon>Sphingobium</taxon>
    </lineage>
</organism>
<evidence type="ECO:0000256" key="4">
    <source>
        <dbReference type="ARBA" id="ARBA00022989"/>
    </source>
</evidence>
<evidence type="ECO:0000256" key="7">
    <source>
        <dbReference type="SAM" id="Phobius"/>
    </source>
</evidence>
<dbReference type="PANTHER" id="PTHR32468:SF0">
    <property type="entry name" value="K(+)_H(+) ANTIPORTER 1"/>
    <property type="match status" value="1"/>
</dbReference>
<protein>
    <submittedName>
        <fullName evidence="9">Cation:proton antiporter</fullName>
    </submittedName>
</protein>
<feature type="transmembrane region" description="Helical" evidence="7">
    <location>
        <begin position="54"/>
        <end position="79"/>
    </location>
</feature>
<evidence type="ECO:0000256" key="5">
    <source>
        <dbReference type="ARBA" id="ARBA00023065"/>
    </source>
</evidence>
<comment type="subcellular location">
    <subcellularLocation>
        <location evidence="1">Membrane</location>
        <topology evidence="1">Multi-pass membrane protein</topology>
    </subcellularLocation>
</comment>
<dbReference type="PANTHER" id="PTHR32468">
    <property type="entry name" value="CATION/H + ANTIPORTER"/>
    <property type="match status" value="1"/>
</dbReference>
<dbReference type="Pfam" id="PF00999">
    <property type="entry name" value="Na_H_Exchanger"/>
    <property type="match status" value="1"/>
</dbReference>
<keyword evidence="10" id="KW-1185">Reference proteome</keyword>